<dbReference type="Proteomes" id="UP000076825">
    <property type="component" value="Chromosome 1"/>
</dbReference>
<dbReference type="eggNOG" id="ENOG502ZBRZ">
    <property type="taxonomic scope" value="Bacteria"/>
</dbReference>
<evidence type="ECO:0000313" key="2">
    <source>
        <dbReference type="Proteomes" id="UP000076825"/>
    </source>
</evidence>
<dbReference type="GeneID" id="56588314"/>
<gene>
    <name evidence="1" type="ORF">SAMEA3906487_00272</name>
</gene>
<evidence type="ECO:0000313" key="1">
    <source>
        <dbReference type="EMBL" id="SAI66465.1"/>
    </source>
</evidence>
<dbReference type="OrthoDB" id="8654508at2"/>
<protein>
    <submittedName>
        <fullName evidence="1">Uncharacterized protein</fullName>
    </submittedName>
</protein>
<dbReference type="PATRIC" id="fig|123899.6.peg.255"/>
<dbReference type="KEGG" id="btrm:SAMEA390648700272"/>
<dbReference type="RefSeq" id="WP_063491427.1">
    <property type="nucleotide sequence ID" value="NZ_CP016340.1"/>
</dbReference>
<organism evidence="1 2">
    <name type="scientific">Bordetella trematum</name>
    <dbReference type="NCBI Taxonomy" id="123899"/>
    <lineage>
        <taxon>Bacteria</taxon>
        <taxon>Pseudomonadati</taxon>
        <taxon>Pseudomonadota</taxon>
        <taxon>Betaproteobacteria</taxon>
        <taxon>Burkholderiales</taxon>
        <taxon>Alcaligenaceae</taxon>
        <taxon>Bordetella</taxon>
    </lineage>
</organism>
<reference evidence="1 2" key="1">
    <citation type="submission" date="2016-04" db="EMBL/GenBank/DDBJ databases">
        <authorList>
            <consortium name="Pathogen Informatics"/>
        </authorList>
    </citation>
    <scope>NUCLEOTIDE SEQUENCE [LARGE SCALE GENOMIC DNA]</scope>
    <source>
        <strain evidence="1 2">H044680328</strain>
    </source>
</reference>
<dbReference type="EMBL" id="LT546645">
    <property type="protein sequence ID" value="SAI66465.1"/>
    <property type="molecule type" value="Genomic_DNA"/>
</dbReference>
<accession>A0A157S7U2</accession>
<sequence length="204" mass="23563">MDFTLTLLMVFIAWQVLRVRYQRNRIALLGQHLSSLQLERHMETLTQGYARAIHEQGESRQLQILETFAPTERGMASQARALASSMAKEPALATRVSTFTFCVPYVERVLPAATRDFRELLQIHAAGLRYAVDNEEQWDPKTRAFHLSAELYLLQHSCHWFCKSRGVADARLLLRHKVDHQKVLDSVSPPTRRAYLNWLGRHPT</sequence>
<keyword evidence="2" id="KW-1185">Reference proteome</keyword>
<dbReference type="STRING" id="123899.SAMEA3906487_00272"/>
<proteinExistence type="predicted"/>
<name>A0A157S7U2_9BORD</name>
<dbReference type="AlphaFoldDB" id="A0A157S7U2"/>